<dbReference type="STRING" id="6689.A0A423TNH0"/>
<dbReference type="PANTHER" id="PTHR48021:SF1">
    <property type="entry name" value="GH07001P-RELATED"/>
    <property type="match status" value="1"/>
</dbReference>
<name>A0A423TNH0_PENVA</name>
<keyword evidence="5 8" id="KW-0812">Transmembrane</keyword>
<dbReference type="PROSITE" id="PS50850">
    <property type="entry name" value="MFS"/>
    <property type="match status" value="1"/>
</dbReference>
<evidence type="ECO:0000256" key="6">
    <source>
        <dbReference type="ARBA" id="ARBA00022989"/>
    </source>
</evidence>
<feature type="transmembrane region" description="Helical" evidence="8">
    <location>
        <begin position="121"/>
        <end position="143"/>
    </location>
</feature>
<sequence>MPRPNQAPAPAGSLVFLGSAVGCLLWTLPMAWMGQRWSMLVHLPVFLAAWLTHALAPSVWLLQTSRFFLGVSAGVIEAASYSYVTELAHSRVRGQLVGTADTVRQLGVLMVYSLGSSSLSWRQVALICGCVTTIPVGVGLLLLPNSPRWLATRGRMDECRASLAFFRGARYDCTSEMEAVVSQTKDDGKDDARIFQQIRRMREPHTLRVFGLLAFLMFSVQFTGNIVVLSYVVPIFNAAKVDISSYMSAIVVAGVRIVGTVFSLSVVDRLGRRPALVTAFLLCSGSLFLLGMFFFLQKSGVSMEKVGWFPVLTMMVFTFVTCVGHPVLNLVRGELLPTAVRNAANSLLFFIFFCGMFLASHSYPATASTLGEEGAFWMYGGVCLVIVAAVVVFIPETRGKVLENIAKKGDENKILTSPELDDAGP</sequence>
<dbReference type="OrthoDB" id="4142200at2759"/>
<dbReference type="GO" id="GO:0022857">
    <property type="term" value="F:transmembrane transporter activity"/>
    <property type="evidence" value="ECO:0007669"/>
    <property type="project" value="InterPro"/>
</dbReference>
<accession>A0A423TNH0</accession>
<feature type="transmembrane region" description="Helical" evidence="8">
    <location>
        <begin position="12"/>
        <end position="32"/>
    </location>
</feature>
<dbReference type="AlphaFoldDB" id="A0A423TNH0"/>
<dbReference type="PROSITE" id="PS00217">
    <property type="entry name" value="SUGAR_TRANSPORT_2"/>
    <property type="match status" value="1"/>
</dbReference>
<feature type="transmembrane region" description="Helical" evidence="8">
    <location>
        <begin position="39"/>
        <end position="61"/>
    </location>
</feature>
<dbReference type="GO" id="GO:0005886">
    <property type="term" value="C:plasma membrane"/>
    <property type="evidence" value="ECO:0007669"/>
    <property type="project" value="UniProtKB-SubCell"/>
</dbReference>
<keyword evidence="7 8" id="KW-0472">Membrane</keyword>
<feature type="domain" description="Major facilitator superfamily (MFS) profile" evidence="9">
    <location>
        <begin position="1"/>
        <end position="398"/>
    </location>
</feature>
<evidence type="ECO:0000259" key="9">
    <source>
        <dbReference type="PROSITE" id="PS50850"/>
    </source>
</evidence>
<feature type="transmembrane region" description="Helical" evidence="8">
    <location>
        <begin position="209"/>
        <end position="233"/>
    </location>
</feature>
<feature type="transmembrane region" description="Helical" evidence="8">
    <location>
        <begin position="308"/>
        <end position="331"/>
    </location>
</feature>
<evidence type="ECO:0000256" key="7">
    <source>
        <dbReference type="ARBA" id="ARBA00023136"/>
    </source>
</evidence>
<evidence type="ECO:0000256" key="2">
    <source>
        <dbReference type="ARBA" id="ARBA00022448"/>
    </source>
</evidence>
<organism evidence="10 11">
    <name type="scientific">Penaeus vannamei</name>
    <name type="common">Whiteleg shrimp</name>
    <name type="synonym">Litopenaeus vannamei</name>
    <dbReference type="NCBI Taxonomy" id="6689"/>
    <lineage>
        <taxon>Eukaryota</taxon>
        <taxon>Metazoa</taxon>
        <taxon>Ecdysozoa</taxon>
        <taxon>Arthropoda</taxon>
        <taxon>Crustacea</taxon>
        <taxon>Multicrustacea</taxon>
        <taxon>Malacostraca</taxon>
        <taxon>Eumalacostraca</taxon>
        <taxon>Eucarida</taxon>
        <taxon>Decapoda</taxon>
        <taxon>Dendrobranchiata</taxon>
        <taxon>Penaeoidea</taxon>
        <taxon>Penaeidae</taxon>
        <taxon>Penaeus</taxon>
    </lineage>
</organism>
<dbReference type="Gene3D" id="1.20.1250.20">
    <property type="entry name" value="MFS general substrate transporter like domains"/>
    <property type="match status" value="1"/>
</dbReference>
<gene>
    <name evidence="10" type="ORF">C7M84_003286</name>
</gene>
<comment type="subcellular location">
    <subcellularLocation>
        <location evidence="1">Cell membrane</location>
        <topology evidence="1">Multi-pass membrane protein</topology>
    </subcellularLocation>
</comment>
<reference evidence="10 11" key="1">
    <citation type="submission" date="2018-04" db="EMBL/GenBank/DDBJ databases">
        <authorList>
            <person name="Zhang X."/>
            <person name="Yuan J."/>
            <person name="Li F."/>
            <person name="Xiang J."/>
        </authorList>
    </citation>
    <scope>NUCLEOTIDE SEQUENCE [LARGE SCALE GENOMIC DNA]</scope>
    <source>
        <tissue evidence="10">Muscle</tissue>
    </source>
</reference>
<evidence type="ECO:0000313" key="11">
    <source>
        <dbReference type="Proteomes" id="UP000283509"/>
    </source>
</evidence>
<dbReference type="EMBL" id="QCYY01001448">
    <property type="protein sequence ID" value="ROT78024.1"/>
    <property type="molecule type" value="Genomic_DNA"/>
</dbReference>
<dbReference type="InterPro" id="IPR050549">
    <property type="entry name" value="MFS_Trehalose_Transporter"/>
</dbReference>
<proteinExistence type="predicted"/>
<dbReference type="Pfam" id="PF00083">
    <property type="entry name" value="Sugar_tr"/>
    <property type="match status" value="1"/>
</dbReference>
<evidence type="ECO:0000256" key="3">
    <source>
        <dbReference type="ARBA" id="ARBA00022475"/>
    </source>
</evidence>
<keyword evidence="6 8" id="KW-1133">Transmembrane helix</keyword>
<dbReference type="Proteomes" id="UP000283509">
    <property type="component" value="Unassembled WGS sequence"/>
</dbReference>
<dbReference type="PANTHER" id="PTHR48021">
    <property type="match status" value="1"/>
</dbReference>
<dbReference type="InterPro" id="IPR005829">
    <property type="entry name" value="Sugar_transporter_CS"/>
</dbReference>
<feature type="transmembrane region" description="Helical" evidence="8">
    <location>
        <begin position="343"/>
        <end position="363"/>
    </location>
</feature>
<dbReference type="SUPFAM" id="SSF103473">
    <property type="entry name" value="MFS general substrate transporter"/>
    <property type="match status" value="1"/>
</dbReference>
<dbReference type="InterPro" id="IPR005828">
    <property type="entry name" value="MFS_sugar_transport-like"/>
</dbReference>
<keyword evidence="3" id="KW-1003">Cell membrane</keyword>
<keyword evidence="11" id="KW-1185">Reference proteome</keyword>
<reference evidence="10 11" key="2">
    <citation type="submission" date="2019-01" db="EMBL/GenBank/DDBJ databases">
        <title>The decoding of complex shrimp genome reveals the adaptation for benthos swimmer, frequently molting mechanism and breeding impact on genome.</title>
        <authorList>
            <person name="Sun Y."/>
            <person name="Gao Y."/>
            <person name="Yu Y."/>
        </authorList>
    </citation>
    <scope>NUCLEOTIDE SEQUENCE [LARGE SCALE GENOMIC DNA]</scope>
    <source>
        <tissue evidence="10">Muscle</tissue>
    </source>
</reference>
<protein>
    <submittedName>
        <fullName evidence="10">Putative facilitated trehalose transporter Tret1-like</fullName>
    </submittedName>
</protein>
<comment type="caution">
    <text evidence="10">The sequence shown here is derived from an EMBL/GenBank/DDBJ whole genome shotgun (WGS) entry which is preliminary data.</text>
</comment>
<dbReference type="InterPro" id="IPR020846">
    <property type="entry name" value="MFS_dom"/>
</dbReference>
<evidence type="ECO:0000256" key="5">
    <source>
        <dbReference type="ARBA" id="ARBA00022692"/>
    </source>
</evidence>
<feature type="transmembrane region" description="Helical" evidence="8">
    <location>
        <begin position="245"/>
        <end position="267"/>
    </location>
</feature>
<evidence type="ECO:0000256" key="8">
    <source>
        <dbReference type="SAM" id="Phobius"/>
    </source>
</evidence>
<evidence type="ECO:0000256" key="4">
    <source>
        <dbReference type="ARBA" id="ARBA00022597"/>
    </source>
</evidence>
<keyword evidence="2" id="KW-0813">Transport</keyword>
<evidence type="ECO:0000256" key="1">
    <source>
        <dbReference type="ARBA" id="ARBA00004651"/>
    </source>
</evidence>
<feature type="transmembrane region" description="Helical" evidence="8">
    <location>
        <begin position="375"/>
        <end position="394"/>
    </location>
</feature>
<evidence type="ECO:0000313" key="10">
    <source>
        <dbReference type="EMBL" id="ROT78024.1"/>
    </source>
</evidence>
<feature type="transmembrane region" description="Helical" evidence="8">
    <location>
        <begin position="274"/>
        <end position="296"/>
    </location>
</feature>
<keyword evidence="4" id="KW-0762">Sugar transport</keyword>
<dbReference type="FunFam" id="1.20.1250.20:FF:000218">
    <property type="entry name" value="facilitated trehalose transporter Tret1"/>
    <property type="match status" value="1"/>
</dbReference>
<dbReference type="PROSITE" id="PS51257">
    <property type="entry name" value="PROKAR_LIPOPROTEIN"/>
    <property type="match status" value="1"/>
</dbReference>
<dbReference type="InterPro" id="IPR036259">
    <property type="entry name" value="MFS_trans_sf"/>
</dbReference>